<gene>
    <name evidence="13" type="primary">HSPA12A</name>
    <name evidence="13" type="synonym">hspa12a</name>
</gene>
<evidence type="ECO:0000256" key="10">
    <source>
        <dbReference type="ARBA" id="ARBA00064411"/>
    </source>
</evidence>
<dbReference type="PANTHER" id="PTHR14187">
    <property type="entry name" value="ALPHA KINASE/ELONGATION FACTOR 2 KINASE"/>
    <property type="match status" value="1"/>
</dbReference>
<keyword evidence="14" id="KW-1185">Reference proteome</keyword>
<keyword evidence="7" id="KW-0007">Acetylation</keyword>
<dbReference type="InterPro" id="IPR043129">
    <property type="entry name" value="ATPase_NBD"/>
</dbReference>
<keyword evidence="4" id="KW-0963">Cytoplasm</keyword>
<accession>A0A669BMA4</accession>
<keyword evidence="8" id="KW-0539">Nucleus</keyword>
<dbReference type="CTD" id="259217"/>
<dbReference type="GO" id="GO:0005524">
    <property type="term" value="F:ATP binding"/>
    <property type="evidence" value="ECO:0007669"/>
    <property type="project" value="UniProtKB-KW"/>
</dbReference>
<dbReference type="AlphaFoldDB" id="A0A669BMA4"/>
<dbReference type="FunFam" id="3.30.420.40:FF:000061">
    <property type="entry name" value="Heat shock protein family A (Hsp70) member 12A"/>
    <property type="match status" value="1"/>
</dbReference>
<dbReference type="InParanoid" id="A0A669BMA4"/>
<comment type="similarity">
    <text evidence="3">Belongs to the heat shock protein 70 family.</text>
</comment>
<reference evidence="14" key="1">
    <citation type="submission" date="2012-01" db="EMBL/GenBank/DDBJ databases">
        <title>The Genome Sequence of Oreochromis niloticus (Nile Tilapia).</title>
        <authorList>
            <consortium name="Broad Institute Genome Assembly Team"/>
            <consortium name="Broad Institute Sequencing Platform"/>
            <person name="Di Palma F."/>
            <person name="Johnson J."/>
            <person name="Lander E.S."/>
            <person name="Lindblad-Toh K."/>
        </authorList>
    </citation>
    <scope>NUCLEOTIDE SEQUENCE [LARGE SCALE GENOMIC DNA]</scope>
</reference>
<keyword evidence="5" id="KW-0547">Nucleotide-binding</keyword>
<protein>
    <recommendedName>
        <fullName evidence="11">Heat shock 70 kDa protein 12A</fullName>
    </recommendedName>
</protein>
<comment type="function">
    <text evidence="9">Adapter protein for SORL1, but not SORT1. Delays SORL1 internalization and affects SORL1 subcellular localization.</text>
</comment>
<dbReference type="Gene3D" id="3.30.420.40">
    <property type="match status" value="2"/>
</dbReference>
<evidence type="ECO:0000256" key="2">
    <source>
        <dbReference type="ARBA" id="ARBA00004496"/>
    </source>
</evidence>
<name>A0A669BMA4_ORENI</name>
<evidence type="ECO:0000256" key="9">
    <source>
        <dbReference type="ARBA" id="ARBA00058224"/>
    </source>
</evidence>
<evidence type="ECO:0000256" key="11">
    <source>
        <dbReference type="ARBA" id="ARBA00070031"/>
    </source>
</evidence>
<dbReference type="GeneTree" id="ENSGT00940000154551"/>
<evidence type="ECO:0000313" key="13">
    <source>
        <dbReference type="Ensembl" id="ENSONIP00000036507.1"/>
    </source>
</evidence>
<sequence length="671" mass="74984">MMTEKDASTEKIITDAMADPSPAKSMGDPGITPLSPSHTQQNDTDQVPSGPSFVVVVAIDFGTTSSGYAYAFAKEPECIHTMRRWEGGDPGVSNQKTPTTILLTPDRKFHSFGYAARDFYHDLDPSESKHWLYLEKFKMKLHTTANLSINTDLHAANGKRVKALDIFAYALAFFKEQALKELSDQTGGEFDNSDVRWVITVPAIWKMPAKQFMREAAYKSGLVSRENPEQLIIALEPEAASIYCRKLRLHQMVDLGTQTTQNGFSPSDNVGSGMSQAKEHVRRNRQSRTFLVENVIGELWSELEEGDRYVVVDCGGGTVDLTVHQIRLPEGHLKELYKASGGPYGSIGIDYEFEKLLCKIFGQDFIDQFKIKRPAAWVDLMIAFESRKRAAAPDRTNPLNINLPFSFIDYYKKFRGHSVEHALRKSNVDFVKWSSQGMLRMSPDAMNSLFKPTIDHIIQHLTELFEKPEVSDIKFLFLVGGFAESPLLQQAVQNMLQGRSRIIIPHDVGLTILKGAVLFGLDPSVIKVRRSPLTYGVGVLNRFVEGKHPPEKLLVKDGTRWCTDVFDTFIAADQSVALGEMVKRSYTPAKPSQQVIVIHVYCSEKENVGFISEPGVRKCGTLRLDVSGTESTAARREIQTLMQFGDTEIRAMAVDVSTGRTVKASIDFLSH</sequence>
<feature type="region of interest" description="Disordered" evidence="12">
    <location>
        <begin position="1"/>
        <end position="49"/>
    </location>
</feature>
<dbReference type="GO" id="GO:0005737">
    <property type="term" value="C:cytoplasm"/>
    <property type="evidence" value="ECO:0007669"/>
    <property type="project" value="UniProtKB-SubCell"/>
</dbReference>
<evidence type="ECO:0000256" key="6">
    <source>
        <dbReference type="ARBA" id="ARBA00022840"/>
    </source>
</evidence>
<feature type="compositionally biased region" description="Polar residues" evidence="12">
    <location>
        <begin position="34"/>
        <end position="49"/>
    </location>
</feature>
<evidence type="ECO:0000256" key="4">
    <source>
        <dbReference type="ARBA" id="ARBA00022490"/>
    </source>
</evidence>
<evidence type="ECO:0000256" key="12">
    <source>
        <dbReference type="SAM" id="MobiDB-lite"/>
    </source>
</evidence>
<evidence type="ECO:0000256" key="3">
    <source>
        <dbReference type="ARBA" id="ARBA00007381"/>
    </source>
</evidence>
<dbReference type="SUPFAM" id="SSF53067">
    <property type="entry name" value="Actin-like ATPase domain"/>
    <property type="match status" value="2"/>
</dbReference>
<reference evidence="13" key="2">
    <citation type="submission" date="2025-08" db="UniProtKB">
        <authorList>
            <consortium name="Ensembl"/>
        </authorList>
    </citation>
    <scope>IDENTIFICATION</scope>
</reference>
<evidence type="ECO:0000256" key="1">
    <source>
        <dbReference type="ARBA" id="ARBA00004123"/>
    </source>
</evidence>
<dbReference type="Gene3D" id="3.90.640.10">
    <property type="entry name" value="Actin, Chain A, domain 4"/>
    <property type="match status" value="1"/>
</dbReference>
<organism evidence="13 14">
    <name type="scientific">Oreochromis niloticus</name>
    <name type="common">Nile tilapia</name>
    <name type="synonym">Tilapia nilotica</name>
    <dbReference type="NCBI Taxonomy" id="8128"/>
    <lineage>
        <taxon>Eukaryota</taxon>
        <taxon>Metazoa</taxon>
        <taxon>Chordata</taxon>
        <taxon>Craniata</taxon>
        <taxon>Vertebrata</taxon>
        <taxon>Euteleostomi</taxon>
        <taxon>Actinopterygii</taxon>
        <taxon>Neopterygii</taxon>
        <taxon>Teleostei</taxon>
        <taxon>Neoteleostei</taxon>
        <taxon>Acanthomorphata</taxon>
        <taxon>Ovalentaria</taxon>
        <taxon>Cichlomorphae</taxon>
        <taxon>Cichliformes</taxon>
        <taxon>Cichlidae</taxon>
        <taxon>African cichlids</taxon>
        <taxon>Pseudocrenilabrinae</taxon>
        <taxon>Oreochromini</taxon>
        <taxon>Oreochromis</taxon>
    </lineage>
</organism>
<feature type="compositionally biased region" description="Basic and acidic residues" evidence="12">
    <location>
        <begin position="1"/>
        <end position="13"/>
    </location>
</feature>
<dbReference type="FunCoup" id="A0A669BMA4">
    <property type="interactions" value="163"/>
</dbReference>
<dbReference type="OrthoDB" id="2963168at2759"/>
<dbReference type="Proteomes" id="UP000005207">
    <property type="component" value="Linkage group LG13"/>
</dbReference>
<comment type="subunit">
    <text evidence="10">Interacts with SORL1 (via cytosolic C-terminus); this interaction affects SORL1 internalization and subcellular localization.</text>
</comment>
<dbReference type="Ensembl" id="ENSONIT00000053635.1">
    <property type="protein sequence ID" value="ENSONIP00000036507.1"/>
    <property type="gene ID" value="ENSONIG00000009140.2"/>
</dbReference>
<dbReference type="GeneID" id="100705357"/>
<dbReference type="PANTHER" id="PTHR14187:SF46">
    <property type="entry name" value="HEAT SHOCK 70 KDA PROTEIN 12A"/>
    <property type="match status" value="1"/>
</dbReference>
<evidence type="ECO:0000256" key="7">
    <source>
        <dbReference type="ARBA" id="ARBA00022990"/>
    </source>
</evidence>
<reference evidence="13" key="3">
    <citation type="submission" date="2025-09" db="UniProtKB">
        <authorList>
            <consortium name="Ensembl"/>
        </authorList>
    </citation>
    <scope>IDENTIFICATION</scope>
</reference>
<comment type="subcellular location">
    <subcellularLocation>
        <location evidence="2">Cytoplasm</location>
    </subcellularLocation>
    <subcellularLocation>
        <location evidence="1">Nucleus</location>
    </subcellularLocation>
</comment>
<keyword evidence="6" id="KW-0067">ATP-binding</keyword>
<proteinExistence type="inferred from homology"/>
<dbReference type="RefSeq" id="XP_005459565.1">
    <property type="nucleotide sequence ID" value="XM_005459508.4"/>
</dbReference>
<evidence type="ECO:0000256" key="8">
    <source>
        <dbReference type="ARBA" id="ARBA00023242"/>
    </source>
</evidence>
<evidence type="ECO:0000313" key="14">
    <source>
        <dbReference type="Proteomes" id="UP000005207"/>
    </source>
</evidence>
<dbReference type="FunFam" id="3.90.640.10:FF:000011">
    <property type="entry name" value="Heat shock protein family A (Hsp70) member 12A"/>
    <property type="match status" value="1"/>
</dbReference>
<dbReference type="InterPro" id="IPR026685">
    <property type="entry name" value="HSPA12A_NBD"/>
</dbReference>
<evidence type="ECO:0000256" key="5">
    <source>
        <dbReference type="ARBA" id="ARBA00022741"/>
    </source>
</evidence>
<dbReference type="GO" id="GO:0005634">
    <property type="term" value="C:nucleus"/>
    <property type="evidence" value="ECO:0007669"/>
    <property type="project" value="UniProtKB-SubCell"/>
</dbReference>
<dbReference type="CDD" id="cd11735">
    <property type="entry name" value="ASKHA_NBD_HSP70_HSPA12A"/>
    <property type="match status" value="1"/>
</dbReference>